<dbReference type="AlphaFoldDB" id="A0A0E9VBZ4"/>
<sequence length="25" mass="3131">MKLSKKARRGSIQIRYKRKKRKAWI</sequence>
<dbReference type="EMBL" id="GBXM01033602">
    <property type="protein sequence ID" value="JAH74975.1"/>
    <property type="molecule type" value="Transcribed_RNA"/>
</dbReference>
<name>A0A0E9VBZ4_ANGAN</name>
<organism evidence="2">
    <name type="scientific">Anguilla anguilla</name>
    <name type="common">European freshwater eel</name>
    <name type="synonym">Muraena anguilla</name>
    <dbReference type="NCBI Taxonomy" id="7936"/>
    <lineage>
        <taxon>Eukaryota</taxon>
        <taxon>Metazoa</taxon>
        <taxon>Chordata</taxon>
        <taxon>Craniata</taxon>
        <taxon>Vertebrata</taxon>
        <taxon>Euteleostomi</taxon>
        <taxon>Actinopterygii</taxon>
        <taxon>Neopterygii</taxon>
        <taxon>Teleostei</taxon>
        <taxon>Anguilliformes</taxon>
        <taxon>Anguillidae</taxon>
        <taxon>Anguilla</taxon>
    </lineage>
</organism>
<reference evidence="2" key="1">
    <citation type="submission" date="2014-11" db="EMBL/GenBank/DDBJ databases">
        <authorList>
            <person name="Amaro Gonzalez C."/>
        </authorList>
    </citation>
    <scope>NUCLEOTIDE SEQUENCE</scope>
</reference>
<evidence type="ECO:0000313" key="2">
    <source>
        <dbReference type="EMBL" id="JAH74975.1"/>
    </source>
</evidence>
<reference evidence="2" key="2">
    <citation type="journal article" date="2015" name="Fish Shellfish Immunol.">
        <title>Early steps in the European eel (Anguilla anguilla)-Vibrio vulnificus interaction in the gills: Role of the RtxA13 toxin.</title>
        <authorList>
            <person name="Callol A."/>
            <person name="Pajuelo D."/>
            <person name="Ebbesson L."/>
            <person name="Teles M."/>
            <person name="MacKenzie S."/>
            <person name="Amaro C."/>
        </authorList>
    </citation>
    <scope>NUCLEOTIDE SEQUENCE</scope>
</reference>
<protein>
    <submittedName>
        <fullName evidence="2">Uncharacterized protein</fullName>
    </submittedName>
</protein>
<evidence type="ECO:0000256" key="1">
    <source>
        <dbReference type="SAM" id="MobiDB-lite"/>
    </source>
</evidence>
<proteinExistence type="predicted"/>
<accession>A0A0E9VBZ4</accession>
<feature type="region of interest" description="Disordered" evidence="1">
    <location>
        <begin position="1"/>
        <end position="25"/>
    </location>
</feature>